<comment type="caution">
    <text evidence="15">The sequence shown here is derived from an EMBL/GenBank/DDBJ whole genome shotgun (WGS) entry which is preliminary data.</text>
</comment>
<dbReference type="EMBL" id="JAMLDX010000016">
    <property type="protein sequence ID" value="MCP3732286.1"/>
    <property type="molecule type" value="Genomic_DNA"/>
</dbReference>
<accession>A0A9X2HJC0</accession>
<evidence type="ECO:0000313" key="15">
    <source>
        <dbReference type="EMBL" id="MCP3732286.1"/>
    </source>
</evidence>
<evidence type="ECO:0000256" key="7">
    <source>
        <dbReference type="ARBA" id="ARBA00023235"/>
    </source>
</evidence>
<dbReference type="PROSITE" id="PS51198">
    <property type="entry name" value="UVRD_HELICASE_ATP_BIND"/>
    <property type="match status" value="1"/>
</dbReference>
<keyword evidence="7" id="KW-0413">Isomerase</keyword>
<evidence type="ECO:0000313" key="16">
    <source>
        <dbReference type="Proteomes" id="UP001139451"/>
    </source>
</evidence>
<dbReference type="Pfam" id="PF13245">
    <property type="entry name" value="AAA_19"/>
    <property type="match status" value="1"/>
</dbReference>
<evidence type="ECO:0000256" key="11">
    <source>
        <dbReference type="ARBA" id="ARBA00048988"/>
    </source>
</evidence>
<dbReference type="InterPro" id="IPR014017">
    <property type="entry name" value="DNA_helicase_UvrD-like_C"/>
</dbReference>
<dbReference type="EC" id="5.6.2.4" evidence="9"/>
<dbReference type="InterPro" id="IPR013986">
    <property type="entry name" value="DExx_box_DNA_helicase_dom_sf"/>
</dbReference>
<evidence type="ECO:0000256" key="12">
    <source>
        <dbReference type="PROSITE-ProRule" id="PRU00560"/>
    </source>
</evidence>
<dbReference type="AlphaFoldDB" id="A0A9X2HJC0"/>
<organism evidence="15 16">
    <name type="scientific">Sphingomonas tagetis</name>
    <dbReference type="NCBI Taxonomy" id="2949092"/>
    <lineage>
        <taxon>Bacteria</taxon>
        <taxon>Pseudomonadati</taxon>
        <taxon>Pseudomonadota</taxon>
        <taxon>Alphaproteobacteria</taxon>
        <taxon>Sphingomonadales</taxon>
        <taxon>Sphingomonadaceae</taxon>
        <taxon>Sphingomonas</taxon>
    </lineage>
</organism>
<dbReference type="GO" id="GO:0005524">
    <property type="term" value="F:ATP binding"/>
    <property type="evidence" value="ECO:0007669"/>
    <property type="project" value="UniProtKB-UniRule"/>
</dbReference>
<keyword evidence="4 12" id="KW-0347">Helicase</keyword>
<feature type="domain" description="UvrD-like helicase C-terminal" evidence="14">
    <location>
        <begin position="275"/>
        <end position="537"/>
    </location>
</feature>
<dbReference type="GO" id="GO:0016787">
    <property type="term" value="F:hydrolase activity"/>
    <property type="evidence" value="ECO:0007669"/>
    <property type="project" value="UniProtKB-UniRule"/>
</dbReference>
<dbReference type="Gene3D" id="1.10.10.160">
    <property type="match status" value="1"/>
</dbReference>
<feature type="domain" description="UvrD-like helicase ATP-binding" evidence="13">
    <location>
        <begin position="7"/>
        <end position="274"/>
    </location>
</feature>
<dbReference type="InterPro" id="IPR027417">
    <property type="entry name" value="P-loop_NTPase"/>
</dbReference>
<dbReference type="Gene3D" id="3.40.50.300">
    <property type="entry name" value="P-loop containing nucleotide triphosphate hydrolases"/>
    <property type="match status" value="2"/>
</dbReference>
<reference evidence="15" key="1">
    <citation type="submission" date="2022-05" db="EMBL/GenBank/DDBJ databases">
        <title>Sphingomonas sp. strain MG17 Genome sequencing and assembly.</title>
        <authorList>
            <person name="Kim I."/>
        </authorList>
    </citation>
    <scope>NUCLEOTIDE SEQUENCE</scope>
    <source>
        <strain evidence="15">MG17</strain>
    </source>
</reference>
<evidence type="ECO:0000256" key="4">
    <source>
        <dbReference type="ARBA" id="ARBA00022806"/>
    </source>
</evidence>
<evidence type="ECO:0000259" key="13">
    <source>
        <dbReference type="PROSITE" id="PS51198"/>
    </source>
</evidence>
<evidence type="ECO:0000256" key="5">
    <source>
        <dbReference type="ARBA" id="ARBA00022840"/>
    </source>
</evidence>
<feature type="binding site" evidence="12">
    <location>
        <begin position="28"/>
        <end position="35"/>
    </location>
    <ligand>
        <name>ATP</name>
        <dbReference type="ChEBI" id="CHEBI:30616"/>
    </ligand>
</feature>
<dbReference type="GO" id="GO:0003677">
    <property type="term" value="F:DNA binding"/>
    <property type="evidence" value="ECO:0007669"/>
    <property type="project" value="UniProtKB-KW"/>
</dbReference>
<dbReference type="PANTHER" id="PTHR11070:SF2">
    <property type="entry name" value="ATP-DEPENDENT DNA HELICASE SRS2"/>
    <property type="match status" value="1"/>
</dbReference>
<evidence type="ECO:0000256" key="6">
    <source>
        <dbReference type="ARBA" id="ARBA00023125"/>
    </source>
</evidence>
<name>A0A9X2HJC0_9SPHN</name>
<keyword evidence="2 12" id="KW-0547">Nucleotide-binding</keyword>
<evidence type="ECO:0000256" key="9">
    <source>
        <dbReference type="ARBA" id="ARBA00034808"/>
    </source>
</evidence>
<evidence type="ECO:0000256" key="3">
    <source>
        <dbReference type="ARBA" id="ARBA00022801"/>
    </source>
</evidence>
<dbReference type="SUPFAM" id="SSF52540">
    <property type="entry name" value="P-loop containing nucleoside triphosphate hydrolases"/>
    <property type="match status" value="1"/>
</dbReference>
<evidence type="ECO:0000256" key="2">
    <source>
        <dbReference type="ARBA" id="ARBA00022741"/>
    </source>
</evidence>
<dbReference type="GO" id="GO:0000725">
    <property type="term" value="P:recombinational repair"/>
    <property type="evidence" value="ECO:0007669"/>
    <property type="project" value="TreeGrafter"/>
</dbReference>
<keyword evidence="5 12" id="KW-0067">ATP-binding</keyword>
<keyword evidence="6" id="KW-0238">DNA-binding</keyword>
<protein>
    <recommendedName>
        <fullName evidence="9">DNA 3'-5' helicase</fullName>
        <ecNumber evidence="9">5.6.2.4</ecNumber>
    </recommendedName>
    <alternativeName>
        <fullName evidence="10">DNA 3'-5' helicase II</fullName>
    </alternativeName>
</protein>
<dbReference type="PANTHER" id="PTHR11070">
    <property type="entry name" value="UVRD / RECB / PCRA DNA HELICASE FAMILY MEMBER"/>
    <property type="match status" value="1"/>
</dbReference>
<dbReference type="InterPro" id="IPR014016">
    <property type="entry name" value="UvrD-like_ATP-bd"/>
</dbReference>
<dbReference type="Pfam" id="PF13361">
    <property type="entry name" value="UvrD_C"/>
    <property type="match status" value="1"/>
</dbReference>
<proteinExistence type="inferred from homology"/>
<evidence type="ECO:0000259" key="14">
    <source>
        <dbReference type="PROSITE" id="PS51217"/>
    </source>
</evidence>
<keyword evidence="16" id="KW-1185">Reference proteome</keyword>
<keyword evidence="3 12" id="KW-0378">Hydrolase</keyword>
<dbReference type="Proteomes" id="UP001139451">
    <property type="component" value="Unassembled WGS sequence"/>
</dbReference>
<dbReference type="InterPro" id="IPR000212">
    <property type="entry name" value="DNA_helicase_UvrD/REP"/>
</dbReference>
<gene>
    <name evidence="15" type="ORF">M9978_17845</name>
</gene>
<dbReference type="CDD" id="cd17932">
    <property type="entry name" value="DEXQc_UvrD"/>
    <property type="match status" value="1"/>
</dbReference>
<evidence type="ECO:0000256" key="8">
    <source>
        <dbReference type="ARBA" id="ARBA00034617"/>
    </source>
</evidence>
<sequence>MAWSDALDPQSPAFGIAASANARVRVIAGPGTGKSFAMKRRVARLLEEGVEPASILAVTFTRVAAEDLHRELVGMGVPGCEALNGVTIHSLALRILMRNHVLGATGRIPRPLNDFELKPLEADLADAHGGVRELRKKIKAFEAAWARLQQDEPGYVQHPDDLAFERDLYGWLIFHRAMLIGEVIPQLYSYLHANPLAQERSEFRHILVDEFQDLNRAEQGVIALLSDAADVCIVGDDDQSIYSFKHAHPEGIRSWLATNAGADDLTLDDCRRCPTQVVAMANALIASNVNRPIPRALTPLAANGGGDVRILQYATLDDEVVGVTNLISGMVAGGIPPGDILVLAQRGVIGTPIYEALHARNIPVRSYYAEAELNAQNAQERFAYLKLLVDREDRVALRWLVGLNSANWRCRGYRRLRGYADGQAISPWQALCAIADGQAQVAHTGALVERFRVIRAELDRLGTLHADVGVLGVVDDLFPEGDDGVRDLRALSLSLLENDAGMMPEDFLTRLSDAITKPEIPSEIEDVRIMSLHKSKGLSAPVTIIAGCIEGLLPKQPRDGLSAAETLAEIEEQRRLFYVGISRVKSSPAAGKPGTLILTNSRMMPLATAMGAGIAPAQVNYGDAHMITSRFIREMGAAAPAPVPG</sequence>
<comment type="catalytic activity">
    <reaction evidence="8">
        <text>Couples ATP hydrolysis with the unwinding of duplex DNA by translocating in the 3'-5' direction.</text>
        <dbReference type="EC" id="5.6.2.4"/>
    </reaction>
</comment>
<evidence type="ECO:0000256" key="10">
    <source>
        <dbReference type="ARBA" id="ARBA00034923"/>
    </source>
</evidence>
<comment type="catalytic activity">
    <reaction evidence="11">
        <text>ATP + H2O = ADP + phosphate + H(+)</text>
        <dbReference type="Rhea" id="RHEA:13065"/>
        <dbReference type="ChEBI" id="CHEBI:15377"/>
        <dbReference type="ChEBI" id="CHEBI:15378"/>
        <dbReference type="ChEBI" id="CHEBI:30616"/>
        <dbReference type="ChEBI" id="CHEBI:43474"/>
        <dbReference type="ChEBI" id="CHEBI:456216"/>
        <dbReference type="EC" id="5.6.2.4"/>
    </reaction>
</comment>
<dbReference type="PROSITE" id="PS51217">
    <property type="entry name" value="UVRD_HELICASE_CTER"/>
    <property type="match status" value="1"/>
</dbReference>
<dbReference type="GO" id="GO:0043138">
    <property type="term" value="F:3'-5' DNA helicase activity"/>
    <property type="evidence" value="ECO:0007669"/>
    <property type="project" value="UniProtKB-EC"/>
</dbReference>
<evidence type="ECO:0000256" key="1">
    <source>
        <dbReference type="ARBA" id="ARBA00009922"/>
    </source>
</evidence>
<comment type="similarity">
    <text evidence="1">Belongs to the helicase family. UvrD subfamily.</text>
</comment>
<dbReference type="Gene3D" id="1.10.486.10">
    <property type="entry name" value="PCRA, domain 4"/>
    <property type="match status" value="1"/>
</dbReference>
<dbReference type="RefSeq" id="WP_254295584.1">
    <property type="nucleotide sequence ID" value="NZ_JAMLDX010000016.1"/>
</dbReference>